<dbReference type="PANTHER" id="PTHR43658:SF8">
    <property type="entry name" value="17-BETA-HYDROXYSTEROID DEHYDROGENASE 14-RELATED"/>
    <property type="match status" value="1"/>
</dbReference>
<dbReference type="EMBL" id="JAAONZ010000002">
    <property type="protein sequence ID" value="NHO64812.1"/>
    <property type="molecule type" value="Genomic_DNA"/>
</dbReference>
<evidence type="ECO:0000256" key="2">
    <source>
        <dbReference type="ARBA" id="ARBA00023002"/>
    </source>
</evidence>
<evidence type="ECO:0000256" key="3">
    <source>
        <dbReference type="RuleBase" id="RU000363"/>
    </source>
</evidence>
<dbReference type="Pfam" id="PF00106">
    <property type="entry name" value="adh_short"/>
    <property type="match status" value="1"/>
</dbReference>
<evidence type="ECO:0000313" key="4">
    <source>
        <dbReference type="EMBL" id="NHO64812.1"/>
    </source>
</evidence>
<evidence type="ECO:0000256" key="1">
    <source>
        <dbReference type="ARBA" id="ARBA00006484"/>
    </source>
</evidence>
<dbReference type="PRINTS" id="PR00081">
    <property type="entry name" value="GDHRDH"/>
</dbReference>
<sequence>MELKDKVAVITGGASGLGEATVRRYVAHGAKVAIFDMNQERGDAIASELGDAVIYQNVNVTDEASVQAGIDATVAAFGAIHLCSNYAGVADAAKTLGKKGAFPLDIFNKVISINLVGTFNVLRLVAEVMSKQDPVTADGCRGVIINTASVAAYEGQMGQAAYSASKGGIVGMTLPIARDLASFGIRVNTIAPGLIHTPMCDSLPEETVQALAANVPFPTRLGNPDEVARLAQNIVENDYLNGEVIRCDGAIRMQPR</sequence>
<keyword evidence="2" id="KW-0560">Oxidoreductase</keyword>
<organism evidence="4 5">
    <name type="scientific">Pseudomaricurvus hydrocarbonicus</name>
    <dbReference type="NCBI Taxonomy" id="1470433"/>
    <lineage>
        <taxon>Bacteria</taxon>
        <taxon>Pseudomonadati</taxon>
        <taxon>Pseudomonadota</taxon>
        <taxon>Gammaproteobacteria</taxon>
        <taxon>Cellvibrionales</taxon>
        <taxon>Cellvibrionaceae</taxon>
        <taxon>Pseudomaricurvus</taxon>
    </lineage>
</organism>
<comment type="caution">
    <text evidence="4">The sequence shown here is derived from an EMBL/GenBank/DDBJ whole genome shotgun (WGS) entry which is preliminary data.</text>
</comment>
<dbReference type="Proteomes" id="UP000787472">
    <property type="component" value="Unassembled WGS sequence"/>
</dbReference>
<proteinExistence type="inferred from homology"/>
<dbReference type="GO" id="GO:0016491">
    <property type="term" value="F:oxidoreductase activity"/>
    <property type="evidence" value="ECO:0007669"/>
    <property type="project" value="UniProtKB-KW"/>
</dbReference>
<reference evidence="4" key="1">
    <citation type="submission" date="2020-03" db="EMBL/GenBank/DDBJ databases">
        <authorList>
            <person name="Guo F."/>
        </authorList>
    </citation>
    <scope>NUCLEOTIDE SEQUENCE</scope>
    <source>
        <strain evidence="4">JCM 30134</strain>
    </source>
</reference>
<dbReference type="SUPFAM" id="SSF51735">
    <property type="entry name" value="NAD(P)-binding Rossmann-fold domains"/>
    <property type="match status" value="1"/>
</dbReference>
<name>A0A9E5JQH7_9GAMM</name>
<gene>
    <name evidence="4" type="ORF">G8770_04570</name>
</gene>
<dbReference type="InterPro" id="IPR020904">
    <property type="entry name" value="Sc_DH/Rdtase_CS"/>
</dbReference>
<accession>A0A9E5JQH7</accession>
<dbReference type="AlphaFoldDB" id="A0A9E5JQH7"/>
<dbReference type="InterPro" id="IPR002347">
    <property type="entry name" value="SDR_fam"/>
</dbReference>
<keyword evidence="5" id="KW-1185">Reference proteome</keyword>
<protein>
    <submittedName>
        <fullName evidence="4">3-hydroxyacyl-CoA dehydrogenase</fullName>
    </submittedName>
</protein>
<evidence type="ECO:0000313" key="5">
    <source>
        <dbReference type="Proteomes" id="UP000787472"/>
    </source>
</evidence>
<dbReference type="Gene3D" id="3.40.50.720">
    <property type="entry name" value="NAD(P)-binding Rossmann-like Domain"/>
    <property type="match status" value="1"/>
</dbReference>
<comment type="similarity">
    <text evidence="1 3">Belongs to the short-chain dehydrogenases/reductases (SDR) family.</text>
</comment>
<dbReference type="FunFam" id="3.40.50.720:FF:000215">
    <property type="entry name" value="3-hydroxyacyl-CoA dehydrogenase type-2"/>
    <property type="match status" value="1"/>
</dbReference>
<dbReference type="PROSITE" id="PS00061">
    <property type="entry name" value="ADH_SHORT"/>
    <property type="match status" value="1"/>
</dbReference>
<dbReference type="InterPro" id="IPR036291">
    <property type="entry name" value="NAD(P)-bd_dom_sf"/>
</dbReference>
<dbReference type="PRINTS" id="PR00080">
    <property type="entry name" value="SDRFAMILY"/>
</dbReference>
<dbReference type="CDD" id="cd05371">
    <property type="entry name" value="HSD10-like_SDR_c"/>
    <property type="match status" value="1"/>
</dbReference>
<dbReference type="RefSeq" id="WP_167182252.1">
    <property type="nucleotide sequence ID" value="NZ_JAAONZ010000002.1"/>
</dbReference>
<dbReference type="PANTHER" id="PTHR43658">
    <property type="entry name" value="SHORT-CHAIN DEHYDROGENASE/REDUCTASE"/>
    <property type="match status" value="1"/>
</dbReference>